<dbReference type="InterPro" id="IPR004089">
    <property type="entry name" value="MCPsignal_dom"/>
</dbReference>
<evidence type="ECO:0000256" key="1">
    <source>
        <dbReference type="ARBA" id="ARBA00022481"/>
    </source>
</evidence>
<dbReference type="Proteomes" id="UP000682982">
    <property type="component" value="Unassembled WGS sequence"/>
</dbReference>
<dbReference type="InterPro" id="IPR004090">
    <property type="entry name" value="Chemotax_Me-accpt_rcpt"/>
</dbReference>
<evidence type="ECO:0000256" key="5">
    <source>
        <dbReference type="SAM" id="MobiDB-lite"/>
    </source>
</evidence>
<organism evidence="9 10">
    <name type="scientific">Undibacterium rivi</name>
    <dbReference type="NCBI Taxonomy" id="2828729"/>
    <lineage>
        <taxon>Bacteria</taxon>
        <taxon>Pseudomonadati</taxon>
        <taxon>Pseudomonadota</taxon>
        <taxon>Betaproteobacteria</taxon>
        <taxon>Burkholderiales</taxon>
        <taxon>Oxalobacteraceae</taxon>
        <taxon>Undibacterium</taxon>
    </lineage>
</organism>
<keyword evidence="6" id="KW-0472">Membrane</keyword>
<dbReference type="InterPro" id="IPR051310">
    <property type="entry name" value="MCP_chemotaxis"/>
</dbReference>
<feature type="coiled-coil region" evidence="4">
    <location>
        <begin position="88"/>
        <end position="115"/>
    </location>
</feature>
<feature type="transmembrane region" description="Helical" evidence="6">
    <location>
        <begin position="197"/>
        <end position="216"/>
    </location>
</feature>
<keyword evidence="1" id="KW-0488">Methylation</keyword>
<dbReference type="PANTHER" id="PTHR43531:SF14">
    <property type="entry name" value="METHYL-ACCEPTING CHEMOTAXIS PROTEIN I-RELATED"/>
    <property type="match status" value="1"/>
</dbReference>
<feature type="domain" description="HAMP" evidence="8">
    <location>
        <begin position="234"/>
        <end position="272"/>
    </location>
</feature>
<evidence type="ECO:0000259" key="8">
    <source>
        <dbReference type="PROSITE" id="PS50885"/>
    </source>
</evidence>
<dbReference type="PROSITE" id="PS50885">
    <property type="entry name" value="HAMP"/>
    <property type="match status" value="1"/>
</dbReference>
<feature type="domain" description="Methyl-accepting transducer" evidence="7">
    <location>
        <begin position="277"/>
        <end position="506"/>
    </location>
</feature>
<evidence type="ECO:0000313" key="10">
    <source>
        <dbReference type="Proteomes" id="UP000682982"/>
    </source>
</evidence>
<evidence type="ECO:0000313" key="9">
    <source>
        <dbReference type="EMBL" id="MBR7791971.1"/>
    </source>
</evidence>
<proteinExistence type="inferred from homology"/>
<dbReference type="Gene3D" id="1.10.287.950">
    <property type="entry name" value="Methyl-accepting chemotaxis protein"/>
    <property type="match status" value="1"/>
</dbReference>
<evidence type="ECO:0000256" key="4">
    <source>
        <dbReference type="SAM" id="Coils"/>
    </source>
</evidence>
<feature type="region of interest" description="Disordered" evidence="5">
    <location>
        <begin position="294"/>
        <end position="317"/>
    </location>
</feature>
<protein>
    <submittedName>
        <fullName evidence="9">MCP four helix bundle domain-containing protein</fullName>
    </submittedName>
</protein>
<gene>
    <name evidence="9" type="ORF">KDM87_05120</name>
</gene>
<comment type="caution">
    <text evidence="9">The sequence shown here is derived from an EMBL/GenBank/DDBJ whole genome shotgun (WGS) entry which is preliminary data.</text>
</comment>
<keyword evidence="6" id="KW-0812">Transmembrane</keyword>
<dbReference type="InterPro" id="IPR024478">
    <property type="entry name" value="HlyB_4HB_MCP"/>
</dbReference>
<dbReference type="PROSITE" id="PS51257">
    <property type="entry name" value="PROKAR_LIPOPROTEIN"/>
    <property type="match status" value="1"/>
</dbReference>
<name>A0ABS5GZS3_9BURK</name>
<accession>A0ABS5GZS3</accession>
<dbReference type="SMART" id="SM00283">
    <property type="entry name" value="MA"/>
    <property type="match status" value="1"/>
</dbReference>
<dbReference type="PROSITE" id="PS50111">
    <property type="entry name" value="CHEMOTAXIS_TRANSDUC_2"/>
    <property type="match status" value="1"/>
</dbReference>
<keyword evidence="6" id="KW-1133">Transmembrane helix</keyword>
<evidence type="ECO:0000256" key="2">
    <source>
        <dbReference type="ARBA" id="ARBA00029447"/>
    </source>
</evidence>
<dbReference type="CDD" id="cd11386">
    <property type="entry name" value="MCP_signal"/>
    <property type="match status" value="1"/>
</dbReference>
<evidence type="ECO:0000256" key="6">
    <source>
        <dbReference type="SAM" id="Phobius"/>
    </source>
</evidence>
<dbReference type="Pfam" id="PF12729">
    <property type="entry name" value="4HB_MCP_1"/>
    <property type="match status" value="1"/>
</dbReference>
<dbReference type="EMBL" id="JAGSPK010000002">
    <property type="protein sequence ID" value="MBR7791971.1"/>
    <property type="molecule type" value="Genomic_DNA"/>
</dbReference>
<sequence length="587" mass="64132">MRIEDTKVSSRLIAGFGLVLSCLLIVLVLGISYLHQMNKRMEQIVHFNDEEIRLAQSMYLTVTERALALRNLLLLTEQKEIQIEVDRIAAQNKKYHEAEDKLEQLMKRDSETNDAQLSLLNKIREQATLSEPFIAKSLQLIQQGNKDDSYKLLRYEYRPVQKKWWELINDFVVDQEKENKEAVIKAESDYRDARKMLIILGLLAILVGVVASWLIIRSLLRQLGGEPRYAVKIAEKIAAGDLSVDIQLAAGDEHSLMHAMRVMRDGLADIVGMVRAGTETIASASKQIASGNLDLSSRSEQQASSLEETASSMEELTSTVKQNTDSARQANQLAVSASDVAVKGGTVVAEVVQTMGSINESSRKIVDIIGVIDGIAFQTNILALNAAVEAARAGEQGRGFAVVATEVRSLAQRSAEAAREIKKLIDDSVSKVEIGAKLVDQAGSTMVEIVNSIQRVTSIMSEIMMATQEQTAGIEQINEAIVQMDDVTQQNAALVEQAAASASALQNEADHLSQLVSTFQLANMTSMTAMTAIPLAGAEPVTKRATTTLPGKKAAVARAQTSSIKRLRQVNDAAPEKKAASDAWEEF</sequence>
<feature type="coiled-coil region" evidence="4">
    <location>
        <begin position="477"/>
        <end position="515"/>
    </location>
</feature>
<keyword evidence="4" id="KW-0175">Coiled coil</keyword>
<keyword evidence="10" id="KW-1185">Reference proteome</keyword>
<dbReference type="PANTHER" id="PTHR43531">
    <property type="entry name" value="PROTEIN ICFG"/>
    <property type="match status" value="1"/>
</dbReference>
<feature type="transmembrane region" description="Helical" evidence="6">
    <location>
        <begin position="12"/>
        <end position="34"/>
    </location>
</feature>
<dbReference type="InterPro" id="IPR003660">
    <property type="entry name" value="HAMP_dom"/>
</dbReference>
<reference evidence="9 10" key="1">
    <citation type="submission" date="2021-04" db="EMBL/GenBank/DDBJ databases">
        <title>novel species isolated from subtropical streams in China.</title>
        <authorList>
            <person name="Lu H."/>
        </authorList>
    </citation>
    <scope>NUCLEOTIDE SEQUENCE [LARGE SCALE GENOMIC DNA]</scope>
    <source>
        <strain evidence="9 10">FT147W</strain>
    </source>
</reference>
<comment type="similarity">
    <text evidence="2">Belongs to the methyl-accepting chemotaxis (MCP) protein family.</text>
</comment>
<dbReference type="Pfam" id="PF00015">
    <property type="entry name" value="MCPsignal"/>
    <property type="match status" value="1"/>
</dbReference>
<evidence type="ECO:0000256" key="3">
    <source>
        <dbReference type="PROSITE-ProRule" id="PRU00284"/>
    </source>
</evidence>
<dbReference type="SUPFAM" id="SSF58104">
    <property type="entry name" value="Methyl-accepting chemotaxis protein (MCP) signaling domain"/>
    <property type="match status" value="1"/>
</dbReference>
<dbReference type="RefSeq" id="WP_212678086.1">
    <property type="nucleotide sequence ID" value="NZ_JAGSPK010000002.1"/>
</dbReference>
<feature type="region of interest" description="Disordered" evidence="5">
    <location>
        <begin position="565"/>
        <end position="587"/>
    </location>
</feature>
<evidence type="ECO:0000259" key="7">
    <source>
        <dbReference type="PROSITE" id="PS50111"/>
    </source>
</evidence>
<keyword evidence="3" id="KW-0807">Transducer</keyword>
<dbReference type="PRINTS" id="PR00260">
    <property type="entry name" value="CHEMTRNSDUCR"/>
</dbReference>